<feature type="domain" description="Reverse transcriptase" evidence="9">
    <location>
        <begin position="311"/>
        <end position="413"/>
    </location>
</feature>
<organism evidence="10 11">
    <name type="scientific">Cajanus cajan</name>
    <name type="common">Pigeon pea</name>
    <name type="synonym">Cajanus indicus</name>
    <dbReference type="NCBI Taxonomy" id="3821"/>
    <lineage>
        <taxon>Eukaryota</taxon>
        <taxon>Viridiplantae</taxon>
        <taxon>Streptophyta</taxon>
        <taxon>Embryophyta</taxon>
        <taxon>Tracheophyta</taxon>
        <taxon>Spermatophyta</taxon>
        <taxon>Magnoliopsida</taxon>
        <taxon>eudicotyledons</taxon>
        <taxon>Gunneridae</taxon>
        <taxon>Pentapetalae</taxon>
        <taxon>rosids</taxon>
        <taxon>fabids</taxon>
        <taxon>Fabales</taxon>
        <taxon>Fabaceae</taxon>
        <taxon>Papilionoideae</taxon>
        <taxon>50 kb inversion clade</taxon>
        <taxon>NPAAA clade</taxon>
        <taxon>indigoferoid/millettioid clade</taxon>
        <taxon>Phaseoleae</taxon>
        <taxon>Cajanus</taxon>
    </lineage>
</organism>
<dbReference type="CDD" id="cd00303">
    <property type="entry name" value="retropepsin_like"/>
    <property type="match status" value="1"/>
</dbReference>
<dbReference type="InterPro" id="IPR000477">
    <property type="entry name" value="RT_dom"/>
</dbReference>
<keyword evidence="7" id="KW-0695">RNA-directed DNA polymerase</keyword>
<accession>A0A151UER7</accession>
<protein>
    <submittedName>
        <fullName evidence="10">Transposon Ty3-I Gag-Pol polyprotein</fullName>
    </submittedName>
</protein>
<name>A0A151UER7_CAJCA</name>
<keyword evidence="3" id="KW-0548">Nucleotidyltransferase</keyword>
<dbReference type="GO" id="GO:0003964">
    <property type="term" value="F:RNA-directed DNA polymerase activity"/>
    <property type="evidence" value="ECO:0007669"/>
    <property type="project" value="UniProtKB-KW"/>
</dbReference>
<feature type="region of interest" description="Disordered" evidence="8">
    <location>
        <begin position="191"/>
        <end position="222"/>
    </location>
</feature>
<feature type="compositionally biased region" description="Basic and acidic residues" evidence="8">
    <location>
        <begin position="191"/>
        <end position="205"/>
    </location>
</feature>
<feature type="region of interest" description="Disordered" evidence="8">
    <location>
        <begin position="1"/>
        <end position="33"/>
    </location>
</feature>
<keyword evidence="1" id="KW-0645">Protease</keyword>
<dbReference type="PANTHER" id="PTHR35046">
    <property type="entry name" value="ZINC KNUCKLE (CCHC-TYPE) FAMILY PROTEIN"/>
    <property type="match status" value="1"/>
</dbReference>
<dbReference type="Gramene" id="C.cajan_48635.t">
    <property type="protein sequence ID" value="C.cajan_48635.t"/>
    <property type="gene ID" value="C.cajan_48635"/>
</dbReference>
<evidence type="ECO:0000313" key="10">
    <source>
        <dbReference type="EMBL" id="KYP77802.1"/>
    </source>
</evidence>
<evidence type="ECO:0000256" key="3">
    <source>
        <dbReference type="ARBA" id="ARBA00022695"/>
    </source>
</evidence>
<comment type="caution">
    <text evidence="10">The sequence shown here is derived from an EMBL/GenBank/DDBJ whole genome shotgun (WGS) entry which is preliminary data.</text>
</comment>
<dbReference type="SUPFAM" id="SSF56672">
    <property type="entry name" value="DNA/RNA polymerases"/>
    <property type="match status" value="1"/>
</dbReference>
<evidence type="ECO:0000313" key="11">
    <source>
        <dbReference type="Proteomes" id="UP000075243"/>
    </source>
</evidence>
<keyword evidence="6" id="KW-0378">Hydrolase</keyword>
<dbReference type="PANTHER" id="PTHR35046:SF9">
    <property type="entry name" value="RNA-DIRECTED DNA POLYMERASE"/>
    <property type="match status" value="1"/>
</dbReference>
<evidence type="ECO:0000256" key="4">
    <source>
        <dbReference type="ARBA" id="ARBA00022722"/>
    </source>
</evidence>
<dbReference type="GO" id="GO:0008233">
    <property type="term" value="F:peptidase activity"/>
    <property type="evidence" value="ECO:0007669"/>
    <property type="project" value="UniProtKB-KW"/>
</dbReference>
<feature type="compositionally biased region" description="Basic and acidic residues" evidence="8">
    <location>
        <begin position="1"/>
        <end position="11"/>
    </location>
</feature>
<evidence type="ECO:0000256" key="8">
    <source>
        <dbReference type="SAM" id="MobiDB-lite"/>
    </source>
</evidence>
<dbReference type="Pfam" id="PF00078">
    <property type="entry name" value="RVT_1"/>
    <property type="match status" value="1"/>
</dbReference>
<dbReference type="InterPro" id="IPR043502">
    <property type="entry name" value="DNA/RNA_pol_sf"/>
</dbReference>
<evidence type="ECO:0000256" key="6">
    <source>
        <dbReference type="ARBA" id="ARBA00022801"/>
    </source>
</evidence>
<proteinExistence type="predicted"/>
<dbReference type="GO" id="GO:0006508">
    <property type="term" value="P:proteolysis"/>
    <property type="evidence" value="ECO:0007669"/>
    <property type="project" value="UniProtKB-KW"/>
</dbReference>
<keyword evidence="11" id="KW-1185">Reference proteome</keyword>
<feature type="compositionally biased region" description="Acidic residues" evidence="8">
    <location>
        <begin position="21"/>
        <end position="33"/>
    </location>
</feature>
<dbReference type="Gene3D" id="3.10.10.10">
    <property type="entry name" value="HIV Type 1 Reverse Transcriptase, subunit A, domain 1"/>
    <property type="match status" value="1"/>
</dbReference>
<dbReference type="EMBL" id="AGCT01034052">
    <property type="protein sequence ID" value="KYP77802.1"/>
    <property type="molecule type" value="Genomic_DNA"/>
</dbReference>
<evidence type="ECO:0000256" key="1">
    <source>
        <dbReference type="ARBA" id="ARBA00022670"/>
    </source>
</evidence>
<dbReference type="Gene3D" id="2.40.70.10">
    <property type="entry name" value="Acid Proteases"/>
    <property type="match status" value="1"/>
</dbReference>
<evidence type="ECO:0000256" key="5">
    <source>
        <dbReference type="ARBA" id="ARBA00022759"/>
    </source>
</evidence>
<keyword evidence="2" id="KW-0808">Transferase</keyword>
<evidence type="ECO:0000259" key="9">
    <source>
        <dbReference type="Pfam" id="PF00078"/>
    </source>
</evidence>
<gene>
    <name evidence="10" type="ORF">KK1_049465</name>
</gene>
<keyword evidence="5" id="KW-0255">Endonuclease</keyword>
<dbReference type="GO" id="GO:0004519">
    <property type="term" value="F:endonuclease activity"/>
    <property type="evidence" value="ECO:0007669"/>
    <property type="project" value="UniProtKB-KW"/>
</dbReference>
<dbReference type="CDD" id="cd01647">
    <property type="entry name" value="RT_LTR"/>
    <property type="match status" value="1"/>
</dbReference>
<dbReference type="FunFam" id="3.10.10.10:FF:000007">
    <property type="entry name" value="Retrovirus-related Pol polyprotein from transposon 17.6-like Protein"/>
    <property type="match status" value="1"/>
</dbReference>
<evidence type="ECO:0000256" key="7">
    <source>
        <dbReference type="ARBA" id="ARBA00022918"/>
    </source>
</evidence>
<reference evidence="10" key="1">
    <citation type="journal article" date="2012" name="Nat. Biotechnol.">
        <title>Draft genome sequence of pigeonpea (Cajanus cajan), an orphan legume crop of resource-poor farmers.</title>
        <authorList>
            <person name="Varshney R.K."/>
            <person name="Chen W."/>
            <person name="Li Y."/>
            <person name="Bharti A.K."/>
            <person name="Saxena R.K."/>
            <person name="Schlueter J.A."/>
            <person name="Donoghue M.T."/>
            <person name="Azam S."/>
            <person name="Fan G."/>
            <person name="Whaley A.M."/>
            <person name="Farmer A.D."/>
            <person name="Sheridan J."/>
            <person name="Iwata A."/>
            <person name="Tuteja R."/>
            <person name="Penmetsa R.V."/>
            <person name="Wu W."/>
            <person name="Upadhyaya H.D."/>
            <person name="Yang S.P."/>
            <person name="Shah T."/>
            <person name="Saxena K.B."/>
            <person name="Michael T."/>
            <person name="McCombie W.R."/>
            <person name="Yang B."/>
            <person name="Zhang G."/>
            <person name="Yang H."/>
            <person name="Wang J."/>
            <person name="Spillane C."/>
            <person name="Cook D.R."/>
            <person name="May G.D."/>
            <person name="Xu X."/>
            <person name="Jackson S.A."/>
        </authorList>
    </citation>
    <scope>NUCLEOTIDE SEQUENCE [LARGE SCALE GENOMIC DNA]</scope>
</reference>
<dbReference type="InterPro" id="IPR021109">
    <property type="entry name" value="Peptidase_aspartic_dom_sf"/>
</dbReference>
<dbReference type="AlphaFoldDB" id="A0A151UER7"/>
<keyword evidence="4" id="KW-0540">Nuclease</keyword>
<dbReference type="Proteomes" id="UP000075243">
    <property type="component" value="Unassembled WGS sequence"/>
</dbReference>
<sequence>MILRGQDHYSSLDEATSSSSSDEEEVLESEEETYPCEGDLLMVRRLVGNQCSNLDQSQRENLFHTRCKVLENTCSLIVDSGSSCNCCSTRLVNKLALTTLPHPKPYKLQWINEEGGIVVNQQVNVPISIGKYKDEILCDIVPLDASHILLGRPWQFDKKTIHEGLSNKISFHHLGKKIVLCPLSPSQVSEDQLKMKAKREEDEKKIRKQKKEKKETLAATSHELESLPQEVQKLLKEFDDLFPQEVPSGLPPLRGIEHQIDLIPGASLPNRPAYRTNPQETKEIESQVEDLLKKGWVQKSLSPCVVPVLLVPKKDRKWRMCTDCKVINNITIKYRHPIPRLDDMLDELHGAIIFSKIDLKSGYQQIRIKEGDEWKTAFKTKFGLYEWLVMPFGLTNAPSTFMGLMNLVLRDCIGIPRGEGPFQVLKKINDNAYILDLLMEDHP</sequence>
<evidence type="ECO:0000256" key="2">
    <source>
        <dbReference type="ARBA" id="ARBA00022679"/>
    </source>
</evidence>